<keyword evidence="5" id="KW-1185">Reference proteome</keyword>
<comment type="caution">
    <text evidence="2">The sequence shown here is derived from an EMBL/GenBank/DDBJ whole genome shotgun (WGS) entry which is preliminary data.</text>
</comment>
<evidence type="ECO:0000313" key="4">
    <source>
        <dbReference type="Proteomes" id="UP000237881"/>
    </source>
</evidence>
<sequence>MTGVRRPAGTVSAQILLWGVCLGLWGLSSLLFVDTVLRWQRCGSVLADGVAVDLAASSLLSACAALSWHFCARRFMPPTYYVIQMLILLSLVVGGGWLGMFALFLSDPITDYIAEFRASCGITTFLTLSRVSIIFLPLLSAALGAAVYAKPHRARMLLIINGVCLAAAPLLVAIVAP</sequence>
<dbReference type="Proteomes" id="UP000239698">
    <property type="component" value="Unassembled WGS sequence"/>
</dbReference>
<evidence type="ECO:0000313" key="3">
    <source>
        <dbReference type="EMBL" id="PPH77673.1"/>
    </source>
</evidence>
<feature type="transmembrane region" description="Helical" evidence="1">
    <location>
        <begin position="125"/>
        <end position="149"/>
    </location>
</feature>
<dbReference type="EMBL" id="PSVT01000010">
    <property type="protein sequence ID" value="PPH77673.1"/>
    <property type="molecule type" value="Genomic_DNA"/>
</dbReference>
<evidence type="ECO:0000256" key="1">
    <source>
        <dbReference type="SAM" id="Phobius"/>
    </source>
</evidence>
<keyword evidence="1" id="KW-0472">Membrane</keyword>
<feature type="transmembrane region" description="Helical" evidence="1">
    <location>
        <begin position="156"/>
        <end position="176"/>
    </location>
</feature>
<reference evidence="4 5" key="1">
    <citation type="submission" date="2018-02" db="EMBL/GenBank/DDBJ databases">
        <title>Bacteriophage NCPPB3778 and a type I-E CRISPR drive the evolution of the US Biological Select Agent, Rathayibacter toxicus.</title>
        <authorList>
            <person name="Davis E.W.II."/>
            <person name="Tabima J.F."/>
            <person name="Weisberg A.J."/>
            <person name="Lopes L.D."/>
            <person name="Wiseman M.S."/>
            <person name="Wiseman M.S."/>
            <person name="Pupko T."/>
            <person name="Belcher M.S."/>
            <person name="Sechler A.J."/>
            <person name="Tancos M.A."/>
            <person name="Schroeder B.K."/>
            <person name="Murray T.D."/>
            <person name="Luster D.G."/>
            <person name="Schneider W.L."/>
            <person name="Rogers E."/>
            <person name="Andreote F.D."/>
            <person name="Grunwald N.J."/>
            <person name="Putnam M.L."/>
            <person name="Chang J.H."/>
        </authorList>
    </citation>
    <scope>NUCLEOTIDE SEQUENCE [LARGE SCALE GENOMIC DNA]</scope>
    <source>
        <strain evidence="3 5">AY1D6</strain>
        <strain evidence="2 4">AY1I9</strain>
    </source>
</reference>
<gene>
    <name evidence="2" type="ORF">C5C04_12945</name>
    <name evidence="3" type="ORF">C5C40_06660</name>
</gene>
<dbReference type="EMBL" id="PSUL01000040">
    <property type="protein sequence ID" value="PPF10746.1"/>
    <property type="molecule type" value="Genomic_DNA"/>
</dbReference>
<evidence type="ECO:0000313" key="5">
    <source>
        <dbReference type="Proteomes" id="UP000239698"/>
    </source>
</evidence>
<dbReference type="Proteomes" id="UP000237881">
    <property type="component" value="Unassembled WGS sequence"/>
</dbReference>
<dbReference type="AlphaFoldDB" id="A0ABD6W5J2"/>
<dbReference type="KEGG" id="rry:C1O28_14715"/>
<accession>A0ABD6W5J2</accession>
<evidence type="ECO:0000313" key="2">
    <source>
        <dbReference type="EMBL" id="PPF10746.1"/>
    </source>
</evidence>
<keyword evidence="1" id="KW-0812">Transmembrane</keyword>
<protein>
    <recommendedName>
        <fullName evidence="6">GGDEF domain-containing protein</fullName>
    </recommendedName>
</protein>
<feature type="transmembrane region" description="Helical" evidence="1">
    <location>
        <begin position="80"/>
        <end position="105"/>
    </location>
</feature>
<organism evidence="2 4">
    <name type="scientific">Rathayibacter rathayi</name>
    <name type="common">Corynebacterium rathayi</name>
    <dbReference type="NCBI Taxonomy" id="33887"/>
    <lineage>
        <taxon>Bacteria</taxon>
        <taxon>Bacillati</taxon>
        <taxon>Actinomycetota</taxon>
        <taxon>Actinomycetes</taxon>
        <taxon>Micrococcales</taxon>
        <taxon>Microbacteriaceae</taxon>
        <taxon>Rathayibacter</taxon>
    </lineage>
</organism>
<name>A0ABD6W5J2_RATRA</name>
<feature type="transmembrane region" description="Helical" evidence="1">
    <location>
        <begin position="15"/>
        <end position="33"/>
    </location>
</feature>
<proteinExistence type="predicted"/>
<evidence type="ECO:0008006" key="6">
    <source>
        <dbReference type="Google" id="ProtNLM"/>
    </source>
</evidence>
<keyword evidence="1" id="KW-1133">Transmembrane helix</keyword>